<dbReference type="InterPro" id="IPR035992">
    <property type="entry name" value="Ricin_B-like_lectins"/>
</dbReference>
<protein>
    <submittedName>
        <fullName evidence="1">Uncharacterized protein</fullName>
    </submittedName>
</protein>
<gene>
    <name evidence="1" type="ORF">I303_04083</name>
    <name evidence="2" type="ORF">I303_104064</name>
</gene>
<evidence type="ECO:0000313" key="3">
    <source>
        <dbReference type="Proteomes" id="UP000078595"/>
    </source>
</evidence>
<dbReference type="EMBL" id="KI894030">
    <property type="protein sequence ID" value="OBR86359.1"/>
    <property type="molecule type" value="Genomic_DNA"/>
</dbReference>
<reference evidence="1" key="1">
    <citation type="submission" date="2013-07" db="EMBL/GenBank/DDBJ databases">
        <title>The Genome Sequence of Cryptococcus dejecticola CBS10117.</title>
        <authorList>
            <consortium name="The Broad Institute Genome Sequencing Platform"/>
            <person name="Cuomo C."/>
            <person name="Litvintseva A."/>
            <person name="Chen Y."/>
            <person name="Heitman J."/>
            <person name="Sun S."/>
            <person name="Springer D."/>
            <person name="Dromer F."/>
            <person name="Young S.K."/>
            <person name="Zeng Q."/>
            <person name="Gargeya S."/>
            <person name="Fitzgerald M."/>
            <person name="Abouelleil A."/>
            <person name="Alvarado L."/>
            <person name="Berlin A.M."/>
            <person name="Chapman S.B."/>
            <person name="Dewar J."/>
            <person name="Goldberg J."/>
            <person name="Griggs A."/>
            <person name="Gujja S."/>
            <person name="Hansen M."/>
            <person name="Howarth C."/>
            <person name="Imamovic A."/>
            <person name="Larimer J."/>
            <person name="McCowan C."/>
            <person name="Murphy C."/>
            <person name="Pearson M."/>
            <person name="Priest M."/>
            <person name="Roberts A."/>
            <person name="Saif S."/>
            <person name="Shea T."/>
            <person name="Sykes S."/>
            <person name="Wortman J."/>
            <person name="Nusbaum C."/>
            <person name="Birren B."/>
        </authorList>
    </citation>
    <scope>NUCLEOTIDE SEQUENCE [LARGE SCALE GENOMIC DNA]</scope>
    <source>
        <strain evidence="1">CBS 10117</strain>
    </source>
</reference>
<keyword evidence="3" id="KW-1185">Reference proteome</keyword>
<dbReference type="Gene3D" id="2.80.10.50">
    <property type="match status" value="1"/>
</dbReference>
<reference evidence="2" key="2">
    <citation type="submission" date="2013-07" db="EMBL/GenBank/DDBJ databases">
        <authorList>
            <consortium name="The Broad Institute Genome Sequencing Platform"/>
            <person name="Cuomo C."/>
            <person name="Litvintseva A."/>
            <person name="Chen Y."/>
            <person name="Heitman J."/>
            <person name="Sun S."/>
            <person name="Springer D."/>
            <person name="Dromer F."/>
            <person name="Young S.K."/>
            <person name="Zeng Q."/>
            <person name="Gargeya S."/>
            <person name="Fitzgerald M."/>
            <person name="Abouelleil A."/>
            <person name="Alvarado L."/>
            <person name="Berlin A.M."/>
            <person name="Chapman S.B."/>
            <person name="Dewar J."/>
            <person name="Goldberg J."/>
            <person name="Griggs A."/>
            <person name="Gujja S."/>
            <person name="Hansen M."/>
            <person name="Howarth C."/>
            <person name="Imamovic A."/>
            <person name="Larimer J."/>
            <person name="McCowan C."/>
            <person name="Murphy C."/>
            <person name="Pearson M."/>
            <person name="Priest M."/>
            <person name="Roberts A."/>
            <person name="Saif S."/>
            <person name="Shea T."/>
            <person name="Sykes S."/>
            <person name="Wortman J."/>
            <person name="Nusbaum C."/>
            <person name="Birren B."/>
        </authorList>
    </citation>
    <scope>NUCLEOTIDE SEQUENCE</scope>
    <source>
        <strain evidence="2">CBS 10117</strain>
    </source>
</reference>
<sequence>MTSYLVHASSKRDFVDKSVTLQPELFTGFRIVPLNQAIGPYKAEDMDADTWSEFKKSGDLAVGALAPKDGPLPLQWDITNGTTETITLMDDLESYPFFALDAGDLNEDNYVTIKPKDDARKEQQWTFGEDGRISVAVNETTKRCLTFHWPGVLFAYGTLITQPCSDRPDDPQDVNFQVWTTAV</sequence>
<dbReference type="VEuPathDB" id="FungiDB:I303_04083"/>
<reference evidence="2" key="3">
    <citation type="submission" date="2024-02" db="EMBL/GenBank/DDBJ databases">
        <title>Comparative genomics of Cryptococcus and Kwoniella reveals pathogenesis evolution and contrasting modes of karyotype evolution via chromosome fusion or intercentromeric recombination.</title>
        <authorList>
            <person name="Coelho M.A."/>
            <person name="David-Palma M."/>
            <person name="Shea T."/>
            <person name="Bowers K."/>
            <person name="McGinley-Smith S."/>
            <person name="Mohammad A.W."/>
            <person name="Gnirke A."/>
            <person name="Yurkov A.M."/>
            <person name="Nowrousian M."/>
            <person name="Sun S."/>
            <person name="Cuomo C.A."/>
            <person name="Heitman J."/>
        </authorList>
    </citation>
    <scope>NUCLEOTIDE SEQUENCE</scope>
    <source>
        <strain evidence="2">CBS 10117</strain>
    </source>
</reference>
<name>A0A1A6A8H1_9TREE</name>
<evidence type="ECO:0000313" key="1">
    <source>
        <dbReference type="EMBL" id="OBR86359.1"/>
    </source>
</evidence>
<dbReference type="EMBL" id="CP144533">
    <property type="protein sequence ID" value="WWC61480.1"/>
    <property type="molecule type" value="Genomic_DNA"/>
</dbReference>
<dbReference type="Proteomes" id="UP000078595">
    <property type="component" value="Chromosome 4"/>
</dbReference>
<dbReference type="AlphaFoldDB" id="A0A1A6A8H1"/>
<proteinExistence type="predicted"/>
<evidence type="ECO:0000313" key="2">
    <source>
        <dbReference type="EMBL" id="WWC61480.1"/>
    </source>
</evidence>
<accession>A0A1A6A8H1</accession>
<dbReference type="PROSITE" id="PS50231">
    <property type="entry name" value="RICIN_B_LECTIN"/>
    <property type="match status" value="1"/>
</dbReference>
<organism evidence="1">
    <name type="scientific">Kwoniella dejecticola CBS 10117</name>
    <dbReference type="NCBI Taxonomy" id="1296121"/>
    <lineage>
        <taxon>Eukaryota</taxon>
        <taxon>Fungi</taxon>
        <taxon>Dikarya</taxon>
        <taxon>Basidiomycota</taxon>
        <taxon>Agaricomycotina</taxon>
        <taxon>Tremellomycetes</taxon>
        <taxon>Tremellales</taxon>
        <taxon>Cryptococcaceae</taxon>
        <taxon>Kwoniella</taxon>
    </lineage>
</organism>
<dbReference type="GeneID" id="28967782"/>
<dbReference type="SUPFAM" id="SSF50370">
    <property type="entry name" value="Ricin B-like lectins"/>
    <property type="match status" value="1"/>
</dbReference>
<dbReference type="RefSeq" id="XP_018264201.1">
    <property type="nucleotide sequence ID" value="XM_018407393.1"/>
</dbReference>
<dbReference type="KEGG" id="kdj:28967782"/>